<keyword evidence="2" id="KW-0175">Coiled coil</keyword>
<dbReference type="Gene3D" id="2.40.50.100">
    <property type="match status" value="1"/>
</dbReference>
<comment type="caution">
    <text evidence="7">The sequence shown here is derived from an EMBL/GenBank/DDBJ whole genome shotgun (WGS) entry which is preliminary data.</text>
</comment>
<feature type="compositionally biased region" description="Polar residues" evidence="3">
    <location>
        <begin position="399"/>
        <end position="408"/>
    </location>
</feature>
<dbReference type="Proteomes" id="UP000315344">
    <property type="component" value="Unassembled WGS sequence"/>
</dbReference>
<dbReference type="GO" id="GO:0015562">
    <property type="term" value="F:efflux transmembrane transporter activity"/>
    <property type="evidence" value="ECO:0007669"/>
    <property type="project" value="TreeGrafter"/>
</dbReference>
<gene>
    <name evidence="7" type="ORF">DI616_18550</name>
</gene>
<feature type="coiled-coil region" evidence="2">
    <location>
        <begin position="119"/>
        <end position="146"/>
    </location>
</feature>
<dbReference type="InterPro" id="IPR058647">
    <property type="entry name" value="BSH_CzcB-like"/>
</dbReference>
<dbReference type="InterPro" id="IPR006143">
    <property type="entry name" value="RND_pump_MFP"/>
</dbReference>
<proteinExistence type="inferred from homology"/>
<evidence type="ECO:0000256" key="2">
    <source>
        <dbReference type="SAM" id="Coils"/>
    </source>
</evidence>
<evidence type="ECO:0000256" key="1">
    <source>
        <dbReference type="ARBA" id="ARBA00009477"/>
    </source>
</evidence>
<dbReference type="GO" id="GO:1990281">
    <property type="term" value="C:efflux pump complex"/>
    <property type="evidence" value="ECO:0007669"/>
    <property type="project" value="TreeGrafter"/>
</dbReference>
<dbReference type="PANTHER" id="PTHR30469:SF29">
    <property type="entry name" value="BLR2860 PROTEIN"/>
    <property type="match status" value="1"/>
</dbReference>
<evidence type="ECO:0000313" key="8">
    <source>
        <dbReference type="Proteomes" id="UP000315344"/>
    </source>
</evidence>
<evidence type="ECO:0000313" key="7">
    <source>
        <dbReference type="EMBL" id="TKW64295.1"/>
    </source>
</evidence>
<evidence type="ECO:0000259" key="6">
    <source>
        <dbReference type="Pfam" id="PF25973"/>
    </source>
</evidence>
<comment type="similarity">
    <text evidence="1">Belongs to the membrane fusion protein (MFP) (TC 8.A.1) family.</text>
</comment>
<dbReference type="PANTHER" id="PTHR30469">
    <property type="entry name" value="MULTIDRUG RESISTANCE PROTEIN MDTA"/>
    <property type="match status" value="1"/>
</dbReference>
<dbReference type="Pfam" id="PF25973">
    <property type="entry name" value="BSH_CzcB"/>
    <property type="match status" value="1"/>
</dbReference>
<reference evidence="7 8" key="1">
    <citation type="journal article" date="2017" name="Nat. Commun.">
        <title>In situ click chemistry generation of cyclooxygenase-2 inhibitors.</title>
        <authorList>
            <person name="Bhardwaj A."/>
            <person name="Kaur J."/>
            <person name="Wuest M."/>
            <person name="Wuest F."/>
        </authorList>
    </citation>
    <scope>NUCLEOTIDE SEQUENCE [LARGE SCALE GENOMIC DNA]</scope>
    <source>
        <strain evidence="7">S2_012_000_R3_94</strain>
    </source>
</reference>
<keyword evidence="4" id="KW-0812">Transmembrane</keyword>
<keyword evidence="4" id="KW-1133">Transmembrane helix</keyword>
<feature type="transmembrane region" description="Helical" evidence="4">
    <location>
        <begin position="21"/>
        <end position="43"/>
    </location>
</feature>
<dbReference type="InterPro" id="IPR058792">
    <property type="entry name" value="Beta-barrel_RND_2"/>
</dbReference>
<protein>
    <submittedName>
        <fullName evidence="7">Efflux RND transporter periplasmic adaptor subunit</fullName>
    </submittedName>
</protein>
<dbReference type="SUPFAM" id="SSF111369">
    <property type="entry name" value="HlyD-like secretion proteins"/>
    <property type="match status" value="1"/>
</dbReference>
<dbReference type="Gene3D" id="1.10.287.470">
    <property type="entry name" value="Helix hairpin bin"/>
    <property type="match status" value="1"/>
</dbReference>
<organism evidence="7 8">
    <name type="scientific">Paracoccus denitrificans</name>
    <dbReference type="NCBI Taxonomy" id="266"/>
    <lineage>
        <taxon>Bacteria</taxon>
        <taxon>Pseudomonadati</taxon>
        <taxon>Pseudomonadota</taxon>
        <taxon>Alphaproteobacteria</taxon>
        <taxon>Rhodobacterales</taxon>
        <taxon>Paracoccaceae</taxon>
        <taxon>Paracoccus</taxon>
    </lineage>
</organism>
<sequence>MTDQATGRTPLKFNTDRGASRSFWVALLLLALIVGWMASGFLLPRSESAPPATAEILPPQVLVRESQAQPVTLTFRAEGQAQPDRDTSIRVEASGTVIEVPASKGMDVAAGDVIANLSSEHAEATLEQAREELARAQREFDNADQLRERGVATSDRVSEARAALATATAQVTTAEVALEDLTVVAPFPGRVETLPINEGEYVAAGEEVARLVDNDPLTVTIQVPQQSLNRIKTGQQAKVQFITGQERDGVVSFVGTAAEAATRTFLAEIEIGNPDGAIPAGISAEITIPTGQALAHFIEPSIVSLDADGEIGVKIEQDGVVRFVPIEVADAGQGGVWATGLPENARIVTIGQGFVRDGEAVRVLDEQTAPAADDAKATPETEGADTSAMSAENAPGSADLSQNLGPGQ</sequence>
<keyword evidence="4" id="KW-0472">Membrane</keyword>
<dbReference type="AlphaFoldDB" id="A0A533I0M2"/>
<feature type="domain" description="CzcB-like barrel-sandwich hybrid" evidence="6">
    <location>
        <begin position="89"/>
        <end position="213"/>
    </location>
</feature>
<name>A0A533I0M2_PARDE</name>
<feature type="domain" description="CusB-like beta-barrel" evidence="5">
    <location>
        <begin position="219"/>
        <end position="288"/>
    </location>
</feature>
<dbReference type="NCBIfam" id="TIGR01730">
    <property type="entry name" value="RND_mfp"/>
    <property type="match status" value="1"/>
</dbReference>
<dbReference type="Pfam" id="PF25954">
    <property type="entry name" value="Beta-barrel_RND_2"/>
    <property type="match status" value="1"/>
</dbReference>
<evidence type="ECO:0000256" key="4">
    <source>
        <dbReference type="SAM" id="Phobius"/>
    </source>
</evidence>
<dbReference type="Gene3D" id="2.40.30.170">
    <property type="match status" value="1"/>
</dbReference>
<accession>A0A533I0M2</accession>
<evidence type="ECO:0000259" key="5">
    <source>
        <dbReference type="Pfam" id="PF25954"/>
    </source>
</evidence>
<dbReference type="EMBL" id="VAFL01000024">
    <property type="protein sequence ID" value="TKW64295.1"/>
    <property type="molecule type" value="Genomic_DNA"/>
</dbReference>
<feature type="region of interest" description="Disordered" evidence="3">
    <location>
        <begin position="366"/>
        <end position="408"/>
    </location>
</feature>
<evidence type="ECO:0000256" key="3">
    <source>
        <dbReference type="SAM" id="MobiDB-lite"/>
    </source>
</evidence>